<name>A0A0L8VDI8_9BACT</name>
<keyword evidence="1 8" id="KW-0963">Cytoplasm</keyword>
<evidence type="ECO:0000256" key="4">
    <source>
        <dbReference type="ARBA" id="ARBA00022679"/>
    </source>
</evidence>
<dbReference type="Pfam" id="PF00696">
    <property type="entry name" value="AA_kinase"/>
    <property type="match status" value="1"/>
</dbReference>
<evidence type="ECO:0000256" key="7">
    <source>
        <dbReference type="ARBA" id="ARBA00022840"/>
    </source>
</evidence>
<dbReference type="InterPro" id="IPR011529">
    <property type="entry name" value="Glu_5kinase"/>
</dbReference>
<dbReference type="PROSITE" id="PS50890">
    <property type="entry name" value="PUA"/>
    <property type="match status" value="1"/>
</dbReference>
<comment type="catalytic activity">
    <reaction evidence="8">
        <text>L-glutamate + ATP = L-glutamyl 5-phosphate + ADP</text>
        <dbReference type="Rhea" id="RHEA:14877"/>
        <dbReference type="ChEBI" id="CHEBI:29985"/>
        <dbReference type="ChEBI" id="CHEBI:30616"/>
        <dbReference type="ChEBI" id="CHEBI:58274"/>
        <dbReference type="ChEBI" id="CHEBI:456216"/>
        <dbReference type="EC" id="2.7.2.11"/>
    </reaction>
</comment>
<dbReference type="Gene3D" id="3.40.1160.10">
    <property type="entry name" value="Acetylglutamate kinase-like"/>
    <property type="match status" value="2"/>
</dbReference>
<dbReference type="FunFam" id="3.40.1160.10:FF:000040">
    <property type="entry name" value="Glutamate 5-kinase"/>
    <property type="match status" value="1"/>
</dbReference>
<dbReference type="InterPro" id="IPR036393">
    <property type="entry name" value="AceGlu_kinase-like_sf"/>
</dbReference>
<proteinExistence type="inferred from homology"/>
<sequence>MSFNYKKITIKVGSNVLTKSDGTLNVARMKHLVDQIASLYKRGVEVILVSSGAVAAGRSEVKLTKKLDTVSSRQLWSAIGQVKMINQYAGFFNEHGITCAQVLTTKDNFGERNHYLNMKNCFTTLLENGVVPIVNENDTISVSELMFTDNDELSGLIASMQNSDALIILSNIDGIFDGDPNLPGSRIIEEIHLKDRDWMDKILPQKSGFGRGGMLTKSSIARKVAKEGISVHIANGLRDEVLTDILSKDRRVAHTYFKAEKRKSSNVKKWIAYSHSFAKGELIINQGAKEALFSTKATSLLPIGVTEVRGLFKRGDIVKIIDEKGRLVGWGKSQYSADKVKAEGDSPKQRPVVHYDYLYLSED</sequence>
<dbReference type="UniPathway" id="UPA00098">
    <property type="reaction ID" value="UER00359"/>
</dbReference>
<dbReference type="GO" id="GO:0004349">
    <property type="term" value="F:glutamate 5-kinase activity"/>
    <property type="evidence" value="ECO:0007669"/>
    <property type="project" value="UniProtKB-UniRule"/>
</dbReference>
<dbReference type="SMART" id="SM00359">
    <property type="entry name" value="PUA"/>
    <property type="match status" value="1"/>
</dbReference>
<dbReference type="PATRIC" id="fig|1409788.3.peg.675"/>
<keyword evidence="6 8" id="KW-0418">Kinase</keyword>
<gene>
    <name evidence="8" type="primary">proB</name>
    <name evidence="10" type="ORF">NC99_06600</name>
</gene>
<reference evidence="11" key="1">
    <citation type="submission" date="2015-07" db="EMBL/GenBank/DDBJ databases">
        <title>Genome sequencing of Sunxiuqinia dokdonensis strain SK.</title>
        <authorList>
            <person name="Ahn S."/>
            <person name="Kim B.-C."/>
        </authorList>
    </citation>
    <scope>NUCLEOTIDE SEQUENCE [LARGE SCALE GENOMIC DNA]</scope>
    <source>
        <strain evidence="11">SK</strain>
    </source>
</reference>
<evidence type="ECO:0000256" key="5">
    <source>
        <dbReference type="ARBA" id="ARBA00022741"/>
    </source>
</evidence>
<dbReference type="EC" id="2.7.2.11" evidence="8"/>
<dbReference type="SUPFAM" id="SSF88697">
    <property type="entry name" value="PUA domain-like"/>
    <property type="match status" value="1"/>
</dbReference>
<feature type="domain" description="PUA" evidence="9">
    <location>
        <begin position="280"/>
        <end position="354"/>
    </location>
</feature>
<dbReference type="InterPro" id="IPR005715">
    <property type="entry name" value="Glu_5kinase/COase_Synthase"/>
</dbReference>
<dbReference type="HAMAP" id="MF_00456">
    <property type="entry name" value="ProB"/>
    <property type="match status" value="1"/>
</dbReference>
<comment type="function">
    <text evidence="8">Catalyzes the transfer of a phosphate group to glutamate to form L-glutamate 5-phosphate.</text>
</comment>
<evidence type="ECO:0000313" key="11">
    <source>
        <dbReference type="Proteomes" id="UP000036958"/>
    </source>
</evidence>
<keyword evidence="11" id="KW-1185">Reference proteome</keyword>
<feature type="binding site" evidence="8">
    <location>
        <position position="11"/>
    </location>
    <ligand>
        <name>ATP</name>
        <dbReference type="ChEBI" id="CHEBI:30616"/>
    </ligand>
</feature>
<evidence type="ECO:0000256" key="8">
    <source>
        <dbReference type="HAMAP-Rule" id="MF_00456"/>
    </source>
</evidence>
<dbReference type="CDD" id="cd04242">
    <property type="entry name" value="AAK_G5K_ProB"/>
    <property type="match status" value="1"/>
</dbReference>
<feature type="binding site" evidence="8">
    <location>
        <position position="138"/>
    </location>
    <ligand>
        <name>substrate</name>
    </ligand>
</feature>
<keyword evidence="3 8" id="KW-0641">Proline biosynthesis</keyword>
<dbReference type="PRINTS" id="PR00474">
    <property type="entry name" value="GLU5KINASE"/>
</dbReference>
<comment type="caution">
    <text evidence="8">Lacks conserved residue(s) required for the propagation of feature annotation.</text>
</comment>
<dbReference type="GO" id="GO:0005829">
    <property type="term" value="C:cytosol"/>
    <property type="evidence" value="ECO:0007669"/>
    <property type="project" value="TreeGrafter"/>
</dbReference>
<keyword evidence="4 8" id="KW-0808">Transferase</keyword>
<dbReference type="InterPro" id="IPR015947">
    <property type="entry name" value="PUA-like_sf"/>
</dbReference>
<dbReference type="EMBL" id="LGIA01000025">
    <property type="protein sequence ID" value="KOH46521.1"/>
    <property type="molecule type" value="Genomic_DNA"/>
</dbReference>
<dbReference type="SUPFAM" id="SSF53633">
    <property type="entry name" value="Carbamate kinase-like"/>
    <property type="match status" value="1"/>
</dbReference>
<dbReference type="CDD" id="cd21157">
    <property type="entry name" value="PUA_G5K"/>
    <property type="match status" value="1"/>
</dbReference>
<comment type="similarity">
    <text evidence="8">Belongs to the glutamate 5-kinase family.</text>
</comment>
<dbReference type="InterPro" id="IPR001057">
    <property type="entry name" value="Glu/AcGlu_kinase"/>
</dbReference>
<dbReference type="PANTHER" id="PTHR43654:SF1">
    <property type="entry name" value="ISOPENTENYL PHOSPHATE KINASE"/>
    <property type="match status" value="1"/>
</dbReference>
<dbReference type="Gene3D" id="2.30.130.10">
    <property type="entry name" value="PUA domain"/>
    <property type="match status" value="1"/>
</dbReference>
<protein>
    <recommendedName>
        <fullName evidence="8">Glutamate 5-kinase</fullName>
        <ecNumber evidence="8">2.7.2.11</ecNumber>
    </recommendedName>
    <alternativeName>
        <fullName evidence="8">Gamma-glutamyl kinase</fullName>
        <shortName evidence="8">GK</shortName>
    </alternativeName>
</protein>
<dbReference type="RefSeq" id="WP_053179693.1">
    <property type="nucleotide sequence ID" value="NZ_LGIA01000025.1"/>
</dbReference>
<comment type="caution">
    <text evidence="10">The sequence shown here is derived from an EMBL/GenBank/DDBJ whole genome shotgun (WGS) entry which is preliminary data.</text>
</comment>
<evidence type="ECO:0000256" key="2">
    <source>
        <dbReference type="ARBA" id="ARBA00022605"/>
    </source>
</evidence>
<dbReference type="InterPro" id="IPR002478">
    <property type="entry name" value="PUA"/>
</dbReference>
<keyword evidence="2 8" id="KW-0028">Amino-acid biosynthesis</keyword>
<dbReference type="OrthoDB" id="9804434at2"/>
<dbReference type="InterPro" id="IPR001048">
    <property type="entry name" value="Asp/Glu/Uridylate_kinase"/>
</dbReference>
<dbReference type="InterPro" id="IPR036974">
    <property type="entry name" value="PUA_sf"/>
</dbReference>
<evidence type="ECO:0000256" key="3">
    <source>
        <dbReference type="ARBA" id="ARBA00022650"/>
    </source>
</evidence>
<accession>A0A0L8VDI8</accession>
<dbReference type="Pfam" id="PF01472">
    <property type="entry name" value="PUA"/>
    <property type="match status" value="1"/>
</dbReference>
<keyword evidence="7 8" id="KW-0067">ATP-binding</keyword>
<dbReference type="GO" id="GO:0005524">
    <property type="term" value="F:ATP binding"/>
    <property type="evidence" value="ECO:0007669"/>
    <property type="project" value="UniProtKB-KW"/>
</dbReference>
<dbReference type="InterPro" id="IPR041739">
    <property type="entry name" value="G5K_ProB"/>
</dbReference>
<feature type="binding site" evidence="8">
    <location>
        <position position="51"/>
    </location>
    <ligand>
        <name>substrate</name>
    </ligand>
</feature>
<evidence type="ECO:0000259" key="9">
    <source>
        <dbReference type="SMART" id="SM00359"/>
    </source>
</evidence>
<comment type="subcellular location">
    <subcellularLocation>
        <location evidence="8">Cytoplasm</location>
    </subcellularLocation>
</comment>
<dbReference type="GO" id="GO:0055129">
    <property type="term" value="P:L-proline biosynthetic process"/>
    <property type="evidence" value="ECO:0007669"/>
    <property type="project" value="UniProtKB-UniRule"/>
</dbReference>
<evidence type="ECO:0000313" key="10">
    <source>
        <dbReference type="EMBL" id="KOH46521.1"/>
    </source>
</evidence>
<dbReference type="GO" id="GO:0003723">
    <property type="term" value="F:RNA binding"/>
    <property type="evidence" value="ECO:0007669"/>
    <property type="project" value="InterPro"/>
</dbReference>
<comment type="pathway">
    <text evidence="8">Amino-acid biosynthesis; L-proline biosynthesis; L-glutamate 5-semialdehyde from L-glutamate: step 1/2.</text>
</comment>
<dbReference type="AlphaFoldDB" id="A0A0L8VDI8"/>
<feature type="binding site" evidence="8">
    <location>
        <position position="150"/>
    </location>
    <ligand>
        <name>substrate</name>
    </ligand>
</feature>
<organism evidence="10 11">
    <name type="scientific">Sunxiuqinia dokdonensis</name>
    <dbReference type="NCBI Taxonomy" id="1409788"/>
    <lineage>
        <taxon>Bacteria</taxon>
        <taxon>Pseudomonadati</taxon>
        <taxon>Bacteroidota</taxon>
        <taxon>Bacteroidia</taxon>
        <taxon>Marinilabiliales</taxon>
        <taxon>Prolixibacteraceae</taxon>
        <taxon>Sunxiuqinia</taxon>
    </lineage>
</organism>
<dbReference type="NCBIfam" id="TIGR01027">
    <property type="entry name" value="proB"/>
    <property type="match status" value="1"/>
</dbReference>
<keyword evidence="5 8" id="KW-0547">Nucleotide-binding</keyword>
<dbReference type="Proteomes" id="UP000036958">
    <property type="component" value="Unassembled WGS sequence"/>
</dbReference>
<evidence type="ECO:0000256" key="6">
    <source>
        <dbReference type="ARBA" id="ARBA00022777"/>
    </source>
</evidence>
<dbReference type="STRING" id="1409788.NC99_06600"/>
<evidence type="ECO:0000256" key="1">
    <source>
        <dbReference type="ARBA" id="ARBA00022490"/>
    </source>
</evidence>
<dbReference type="PIRSF" id="PIRSF000729">
    <property type="entry name" value="GK"/>
    <property type="match status" value="1"/>
</dbReference>
<dbReference type="PANTHER" id="PTHR43654">
    <property type="entry name" value="GLUTAMATE 5-KINASE"/>
    <property type="match status" value="1"/>
</dbReference>